<proteinExistence type="predicted"/>
<dbReference type="AlphaFoldDB" id="A0A078AVF6"/>
<dbReference type="OrthoDB" id="296301at2759"/>
<gene>
    <name evidence="1" type="primary">Contig8558.g9136</name>
    <name evidence="1" type="ORF">STYLEM_14331</name>
</gene>
<reference evidence="1 2" key="1">
    <citation type="submission" date="2014-06" db="EMBL/GenBank/DDBJ databases">
        <authorList>
            <person name="Swart Estienne"/>
        </authorList>
    </citation>
    <scope>NUCLEOTIDE SEQUENCE [LARGE SCALE GENOMIC DNA]</scope>
    <source>
        <strain evidence="1 2">130c</strain>
    </source>
</reference>
<evidence type="ECO:0000313" key="2">
    <source>
        <dbReference type="Proteomes" id="UP000039865"/>
    </source>
</evidence>
<evidence type="ECO:0000313" key="1">
    <source>
        <dbReference type="EMBL" id="CDW85257.1"/>
    </source>
</evidence>
<dbReference type="Proteomes" id="UP000039865">
    <property type="component" value="Unassembled WGS sequence"/>
</dbReference>
<keyword evidence="2" id="KW-1185">Reference proteome</keyword>
<sequence length="220" mass="24740">MTLKAITLLKIQRVIKVVQYSTIYGNDIASYSYKLKILNTDTSFLRNLTSGGLLQADSLQLLSVSGNTLFVAINGIFEIKDVLLVGEPSQEFQIKAYTSNGINSENIKLFEPNFDSTLIIDIYLRDCLPGEVLIQNQTCNLCPANMKCDGGNILQVNRNYWRSSLNTTSIFKCPKVGVCLYDIKVDSVQNAQKTLMEIIMLEVVSMIAQNVFHLQSRYLY</sequence>
<dbReference type="EMBL" id="CCKQ01013577">
    <property type="protein sequence ID" value="CDW85257.1"/>
    <property type="molecule type" value="Genomic_DNA"/>
</dbReference>
<dbReference type="InParanoid" id="A0A078AVF6"/>
<protein>
    <submittedName>
        <fullName evidence="1">Uncharacterized protein</fullName>
    </submittedName>
</protein>
<organism evidence="1 2">
    <name type="scientific">Stylonychia lemnae</name>
    <name type="common">Ciliate</name>
    <dbReference type="NCBI Taxonomy" id="5949"/>
    <lineage>
        <taxon>Eukaryota</taxon>
        <taxon>Sar</taxon>
        <taxon>Alveolata</taxon>
        <taxon>Ciliophora</taxon>
        <taxon>Intramacronucleata</taxon>
        <taxon>Spirotrichea</taxon>
        <taxon>Stichotrichia</taxon>
        <taxon>Sporadotrichida</taxon>
        <taxon>Oxytrichidae</taxon>
        <taxon>Stylonychinae</taxon>
        <taxon>Stylonychia</taxon>
    </lineage>
</organism>
<name>A0A078AVF6_STYLE</name>
<accession>A0A078AVF6</accession>